<evidence type="ECO:0000256" key="4">
    <source>
        <dbReference type="ARBA" id="ARBA00022989"/>
    </source>
</evidence>
<dbReference type="EMBL" id="JAPTYD010000039">
    <property type="protein sequence ID" value="MCZ0963488.1"/>
    <property type="molecule type" value="Genomic_DNA"/>
</dbReference>
<dbReference type="InterPro" id="IPR002549">
    <property type="entry name" value="AI-2E-like"/>
</dbReference>
<reference evidence="7" key="1">
    <citation type="submission" date="2022-12" db="EMBL/GenBank/DDBJ databases">
        <title>Paracoccus sp. EF6 isolated from a lake water.</title>
        <authorList>
            <person name="Liu H."/>
        </authorList>
    </citation>
    <scope>NUCLEOTIDE SEQUENCE</scope>
    <source>
        <strain evidence="7">EF6</strain>
    </source>
</reference>
<evidence type="ECO:0000256" key="2">
    <source>
        <dbReference type="ARBA" id="ARBA00009773"/>
    </source>
</evidence>
<protein>
    <submittedName>
        <fullName evidence="7">AI-2E family transporter</fullName>
    </submittedName>
</protein>
<comment type="similarity">
    <text evidence="2">Belongs to the autoinducer-2 exporter (AI-2E) (TC 2.A.86) family.</text>
</comment>
<dbReference type="RefSeq" id="WP_268943575.1">
    <property type="nucleotide sequence ID" value="NZ_JAPTYD010000039.1"/>
</dbReference>
<gene>
    <name evidence="7" type="ORF">OU682_17930</name>
</gene>
<comment type="caution">
    <text evidence="7">The sequence shown here is derived from an EMBL/GenBank/DDBJ whole genome shotgun (WGS) entry which is preliminary data.</text>
</comment>
<evidence type="ECO:0000256" key="6">
    <source>
        <dbReference type="SAM" id="Phobius"/>
    </source>
</evidence>
<evidence type="ECO:0000256" key="1">
    <source>
        <dbReference type="ARBA" id="ARBA00004141"/>
    </source>
</evidence>
<feature type="transmembrane region" description="Helical" evidence="6">
    <location>
        <begin position="234"/>
        <end position="253"/>
    </location>
</feature>
<feature type="transmembrane region" description="Helical" evidence="6">
    <location>
        <begin position="259"/>
        <end position="281"/>
    </location>
</feature>
<dbReference type="Proteomes" id="UP001149822">
    <property type="component" value="Unassembled WGS sequence"/>
</dbReference>
<organism evidence="7 8">
    <name type="scientific">Paracoccus benzoatiresistens</name>
    <dbReference type="NCBI Taxonomy" id="2997341"/>
    <lineage>
        <taxon>Bacteria</taxon>
        <taxon>Pseudomonadati</taxon>
        <taxon>Pseudomonadota</taxon>
        <taxon>Alphaproteobacteria</taxon>
        <taxon>Rhodobacterales</taxon>
        <taxon>Paracoccaceae</taxon>
        <taxon>Paracoccus</taxon>
    </lineage>
</organism>
<feature type="transmembrane region" description="Helical" evidence="6">
    <location>
        <begin position="57"/>
        <end position="76"/>
    </location>
</feature>
<keyword evidence="5 6" id="KW-0472">Membrane</keyword>
<accession>A0ABT4JAW5</accession>
<feature type="transmembrane region" description="Helical" evidence="6">
    <location>
        <begin position="33"/>
        <end position="51"/>
    </location>
</feature>
<dbReference type="Pfam" id="PF01594">
    <property type="entry name" value="AI-2E_transport"/>
    <property type="match status" value="1"/>
</dbReference>
<proteinExistence type="inferred from homology"/>
<comment type="subcellular location">
    <subcellularLocation>
        <location evidence="1">Membrane</location>
        <topology evidence="1">Multi-pass membrane protein</topology>
    </subcellularLocation>
</comment>
<evidence type="ECO:0000256" key="5">
    <source>
        <dbReference type="ARBA" id="ARBA00023136"/>
    </source>
</evidence>
<evidence type="ECO:0000313" key="7">
    <source>
        <dbReference type="EMBL" id="MCZ0963488.1"/>
    </source>
</evidence>
<evidence type="ECO:0000313" key="8">
    <source>
        <dbReference type="Proteomes" id="UP001149822"/>
    </source>
</evidence>
<keyword evidence="4 6" id="KW-1133">Transmembrane helix</keyword>
<feature type="transmembrane region" description="Helical" evidence="6">
    <location>
        <begin position="173"/>
        <end position="199"/>
    </location>
</feature>
<sequence>MLPPPPDNPDDPEGRHSFSPDRIHLIEARIVDLVIRLFLLGLFAYLSLALIRPFLALVTWAIILAVALAPVHGWLVRLLGGRRRLSAVIVTLVTLLVVIGPVAALASSLVESVQALVHRIASGRLHLPPPPARLEALPLVGQQIHAFWTTASTNMESVLLNHRQILAPLGTKAIGLISGLGLALVKVILAIILAGLLLVPGPQLARGGRRIASRILAPRGAQFVDMAAVTVRNVSSGVVGIALLQALLIGLVLHGAGVAGAGLLALVILALCIVQVGPALVV</sequence>
<name>A0ABT4JAW5_9RHOB</name>
<feature type="non-terminal residue" evidence="7">
    <location>
        <position position="282"/>
    </location>
</feature>
<feature type="transmembrane region" description="Helical" evidence="6">
    <location>
        <begin position="88"/>
        <end position="110"/>
    </location>
</feature>
<evidence type="ECO:0000256" key="3">
    <source>
        <dbReference type="ARBA" id="ARBA00022692"/>
    </source>
</evidence>
<keyword evidence="8" id="KW-1185">Reference proteome</keyword>
<keyword evidence="3 6" id="KW-0812">Transmembrane</keyword>